<dbReference type="AlphaFoldDB" id="X0XLU6"/>
<protein>
    <submittedName>
        <fullName evidence="1">Uncharacterized protein</fullName>
    </submittedName>
</protein>
<accession>X0XLU6</accession>
<gene>
    <name evidence="1" type="ORF">S01H1_76454</name>
</gene>
<evidence type="ECO:0000313" key="1">
    <source>
        <dbReference type="EMBL" id="GAG44140.1"/>
    </source>
</evidence>
<feature type="non-terminal residue" evidence="1">
    <location>
        <position position="1"/>
    </location>
</feature>
<sequence length="202" mass="22685">ACLNNLKQLTLAWIMYADDNDGKICAANIGHSDYGWVAAMDVSDPIVDQIMAIQKGMLYPYCSNLKLYKCPTGIRGEMRTYSIVSSMNTNPGGSWKGKVIKNKTEIPRPGERIVFVDEGRITNYAFSVYYNEARWRDMPPLRHGSGTNFSLADGHSEYWKWKDPLTVKFGNGENVDPSQPGNPDLVKVQKGMWGKLGYTPSY</sequence>
<comment type="caution">
    <text evidence="1">The sequence shown here is derived from an EMBL/GenBank/DDBJ whole genome shotgun (WGS) entry which is preliminary data.</text>
</comment>
<organism evidence="1">
    <name type="scientific">marine sediment metagenome</name>
    <dbReference type="NCBI Taxonomy" id="412755"/>
    <lineage>
        <taxon>unclassified sequences</taxon>
        <taxon>metagenomes</taxon>
        <taxon>ecological metagenomes</taxon>
    </lineage>
</organism>
<name>X0XLU6_9ZZZZ</name>
<dbReference type="EMBL" id="BARS01051309">
    <property type="protein sequence ID" value="GAG44140.1"/>
    <property type="molecule type" value="Genomic_DNA"/>
</dbReference>
<reference evidence="1" key="1">
    <citation type="journal article" date="2014" name="Front. Microbiol.">
        <title>High frequency of phylogenetically diverse reductive dehalogenase-homologous genes in deep subseafloor sedimentary metagenomes.</title>
        <authorList>
            <person name="Kawai M."/>
            <person name="Futagami T."/>
            <person name="Toyoda A."/>
            <person name="Takaki Y."/>
            <person name="Nishi S."/>
            <person name="Hori S."/>
            <person name="Arai W."/>
            <person name="Tsubouchi T."/>
            <person name="Morono Y."/>
            <person name="Uchiyama I."/>
            <person name="Ito T."/>
            <person name="Fujiyama A."/>
            <person name="Inagaki F."/>
            <person name="Takami H."/>
        </authorList>
    </citation>
    <scope>NUCLEOTIDE SEQUENCE</scope>
    <source>
        <strain evidence="1">Expedition CK06-06</strain>
    </source>
</reference>
<proteinExistence type="predicted"/>